<gene>
    <name evidence="2" type="ORF">CEXT_70941</name>
</gene>
<dbReference type="AlphaFoldDB" id="A0AAV4MWD7"/>
<evidence type="ECO:0000313" key="3">
    <source>
        <dbReference type="Proteomes" id="UP001054945"/>
    </source>
</evidence>
<name>A0AAV4MWD7_CAEEX</name>
<dbReference type="EMBL" id="BPLR01002694">
    <property type="protein sequence ID" value="GIX76786.1"/>
    <property type="molecule type" value="Genomic_DNA"/>
</dbReference>
<dbReference type="Proteomes" id="UP001054945">
    <property type="component" value="Unassembled WGS sequence"/>
</dbReference>
<feature type="region of interest" description="Disordered" evidence="1">
    <location>
        <begin position="192"/>
        <end position="220"/>
    </location>
</feature>
<sequence>MHRFLDDRLPCRPEEKNCPPRQESKDVCRRRKPWPVEKPSQVLLWEDACDEFCGNPTPDRGMHRFLDDRLPCRQQESKDLSRRSHGRWKNFRKFFYGKDACEEFCGNPSPDRGIHRFLDDRLPCRPREKNFLPQESKDLSGRSYGRWKNLRKFFLWEYVCGEFCGILSPDRGMHRFLDDRFIDRKKVKILEKSHGRRKKGEKKKTSGSSHTTKNKAEDNMSKFLERRMIRTRCFCIGFCGNPSPDRGIHRFPDDRLPCRPEKNFPEEK</sequence>
<evidence type="ECO:0000256" key="1">
    <source>
        <dbReference type="SAM" id="MobiDB-lite"/>
    </source>
</evidence>
<protein>
    <submittedName>
        <fullName evidence="2">Uncharacterized protein</fullName>
    </submittedName>
</protein>
<accession>A0AAV4MWD7</accession>
<comment type="caution">
    <text evidence="2">The sequence shown here is derived from an EMBL/GenBank/DDBJ whole genome shotgun (WGS) entry which is preliminary data.</text>
</comment>
<reference evidence="2 3" key="1">
    <citation type="submission" date="2021-06" db="EMBL/GenBank/DDBJ databases">
        <title>Caerostris extrusa draft genome.</title>
        <authorList>
            <person name="Kono N."/>
            <person name="Arakawa K."/>
        </authorList>
    </citation>
    <scope>NUCLEOTIDE SEQUENCE [LARGE SCALE GENOMIC DNA]</scope>
</reference>
<organism evidence="2 3">
    <name type="scientific">Caerostris extrusa</name>
    <name type="common">Bark spider</name>
    <name type="synonym">Caerostris bankana</name>
    <dbReference type="NCBI Taxonomy" id="172846"/>
    <lineage>
        <taxon>Eukaryota</taxon>
        <taxon>Metazoa</taxon>
        <taxon>Ecdysozoa</taxon>
        <taxon>Arthropoda</taxon>
        <taxon>Chelicerata</taxon>
        <taxon>Arachnida</taxon>
        <taxon>Araneae</taxon>
        <taxon>Araneomorphae</taxon>
        <taxon>Entelegynae</taxon>
        <taxon>Araneoidea</taxon>
        <taxon>Araneidae</taxon>
        <taxon>Caerostris</taxon>
    </lineage>
</organism>
<keyword evidence="3" id="KW-1185">Reference proteome</keyword>
<evidence type="ECO:0000313" key="2">
    <source>
        <dbReference type="EMBL" id="GIX76786.1"/>
    </source>
</evidence>
<proteinExistence type="predicted"/>